<evidence type="ECO:0000256" key="12">
    <source>
        <dbReference type="PROSITE-ProRule" id="PRU00023"/>
    </source>
</evidence>
<proteinExistence type="predicted"/>
<keyword evidence="3" id="KW-0716">Sensory transduction</keyword>
<evidence type="ECO:0000256" key="4">
    <source>
        <dbReference type="ARBA" id="ARBA00022692"/>
    </source>
</evidence>
<dbReference type="Pfam" id="PF00023">
    <property type="entry name" value="Ank"/>
    <property type="match status" value="2"/>
</dbReference>
<evidence type="ECO:0000313" key="16">
    <source>
        <dbReference type="Proteomes" id="UP001217089"/>
    </source>
</evidence>
<evidence type="ECO:0000256" key="10">
    <source>
        <dbReference type="ARBA" id="ARBA00023180"/>
    </source>
</evidence>
<dbReference type="SMART" id="SM00248">
    <property type="entry name" value="ANK"/>
    <property type="match status" value="8"/>
</dbReference>
<protein>
    <recommendedName>
        <fullName evidence="14">Ion transport domain-containing protein</fullName>
    </recommendedName>
</protein>
<dbReference type="InterPro" id="IPR005821">
    <property type="entry name" value="Ion_trans_dom"/>
</dbReference>
<keyword evidence="6 13" id="KW-1133">Transmembrane helix</keyword>
<evidence type="ECO:0000256" key="13">
    <source>
        <dbReference type="SAM" id="Phobius"/>
    </source>
</evidence>
<evidence type="ECO:0000256" key="8">
    <source>
        <dbReference type="ARBA" id="ARBA00023065"/>
    </source>
</evidence>
<keyword evidence="16" id="KW-1185">Reference proteome</keyword>
<feature type="repeat" description="ANK" evidence="12">
    <location>
        <begin position="53"/>
        <end position="85"/>
    </location>
</feature>
<sequence>MPLHSAVNSGDLKEDKSTPLHFACSQGNLEMVQLMHDMQPERFGRAVKAADILKMTPLHRAALFDHVAVVEYLVKQTAKENLLNQKDNMGCTPLHYASKEGHLVAIDDLIHLGAKINPKNNEKQSPLHFAARFGRYNTCKRLLESVQGPNIINETDGDGLSALHLAALNGNTKIINLLLQKGASVTSDHENNTPLHLAASSNYTRSMKLLLGVHGNLLDATNKNGDTALHLASKAGQTAAVKLLLTAGAAFTKNKENKSFIDFAIDHRHTDVALAVIDHDRFDFFGLYVVMFLEILRTLFRALCVFSMLIIAFGLAFYILLSGENTHAYSTPGLSLLRTAMMMLELDYMASFNEPYTDSDSQTLHFGGLTIFFLAIFVLLMPILLINLLIGLAVGDIESVQKNAKLKRLAMQIEGDVGPNAETVRSFTTDRSKDGNPHRG</sequence>
<accession>A0ABQ9EL12</accession>
<keyword evidence="4 13" id="KW-0812">Transmembrane</keyword>
<dbReference type="Pfam" id="PF00520">
    <property type="entry name" value="Ion_trans"/>
    <property type="match status" value="1"/>
</dbReference>
<dbReference type="InterPro" id="IPR002110">
    <property type="entry name" value="Ankyrin_rpt"/>
</dbReference>
<evidence type="ECO:0000256" key="11">
    <source>
        <dbReference type="ARBA" id="ARBA00023303"/>
    </source>
</evidence>
<dbReference type="InterPro" id="IPR052076">
    <property type="entry name" value="TRP_cation_channel"/>
</dbReference>
<feature type="transmembrane region" description="Helical" evidence="13">
    <location>
        <begin position="371"/>
        <end position="395"/>
    </location>
</feature>
<comment type="caution">
    <text evidence="15">The sequence shown here is derived from an EMBL/GenBank/DDBJ whole genome shotgun (WGS) entry which is preliminary data.</text>
</comment>
<evidence type="ECO:0000256" key="2">
    <source>
        <dbReference type="ARBA" id="ARBA00022448"/>
    </source>
</evidence>
<feature type="repeat" description="ANK" evidence="12">
    <location>
        <begin position="190"/>
        <end position="211"/>
    </location>
</feature>
<evidence type="ECO:0000256" key="6">
    <source>
        <dbReference type="ARBA" id="ARBA00022989"/>
    </source>
</evidence>
<dbReference type="PROSITE" id="PS50088">
    <property type="entry name" value="ANK_REPEAT"/>
    <property type="match status" value="7"/>
</dbReference>
<dbReference type="PANTHER" id="PTHR47143">
    <property type="entry name" value="TRANSIENT RECEPTOR POTENTIAL CATION CHANNEL PROTEIN PAINLESS"/>
    <property type="match status" value="1"/>
</dbReference>
<evidence type="ECO:0000256" key="7">
    <source>
        <dbReference type="ARBA" id="ARBA00023043"/>
    </source>
</evidence>
<dbReference type="PROSITE" id="PS50297">
    <property type="entry name" value="ANK_REP_REGION"/>
    <property type="match status" value="5"/>
</dbReference>
<dbReference type="Proteomes" id="UP001217089">
    <property type="component" value="Unassembled WGS sequence"/>
</dbReference>
<comment type="subcellular location">
    <subcellularLocation>
        <location evidence="1">Membrane</location>
        <topology evidence="1">Multi-pass membrane protein</topology>
    </subcellularLocation>
</comment>
<reference evidence="15 16" key="1">
    <citation type="submission" date="2022-12" db="EMBL/GenBank/DDBJ databases">
        <title>Chromosome-level genome of Tegillarca granosa.</title>
        <authorList>
            <person name="Kim J."/>
        </authorList>
    </citation>
    <scope>NUCLEOTIDE SEQUENCE [LARGE SCALE GENOMIC DNA]</scope>
    <source>
        <strain evidence="15">Teg-2019</strain>
        <tissue evidence="15">Adductor muscle</tissue>
    </source>
</reference>
<dbReference type="Pfam" id="PF12796">
    <property type="entry name" value="Ank_2"/>
    <property type="match status" value="2"/>
</dbReference>
<feature type="repeat" description="ANK" evidence="12">
    <location>
        <begin position="158"/>
        <end position="190"/>
    </location>
</feature>
<feature type="transmembrane region" description="Helical" evidence="13">
    <location>
        <begin position="333"/>
        <end position="351"/>
    </location>
</feature>
<keyword evidence="9 13" id="KW-0472">Membrane</keyword>
<dbReference type="EMBL" id="JARBDR010000813">
    <property type="protein sequence ID" value="KAJ8305934.1"/>
    <property type="molecule type" value="Genomic_DNA"/>
</dbReference>
<organism evidence="15 16">
    <name type="scientific">Tegillarca granosa</name>
    <name type="common">Malaysian cockle</name>
    <name type="synonym">Anadara granosa</name>
    <dbReference type="NCBI Taxonomy" id="220873"/>
    <lineage>
        <taxon>Eukaryota</taxon>
        <taxon>Metazoa</taxon>
        <taxon>Spiralia</taxon>
        <taxon>Lophotrochozoa</taxon>
        <taxon>Mollusca</taxon>
        <taxon>Bivalvia</taxon>
        <taxon>Autobranchia</taxon>
        <taxon>Pteriomorphia</taxon>
        <taxon>Arcoida</taxon>
        <taxon>Arcoidea</taxon>
        <taxon>Arcidae</taxon>
        <taxon>Tegillarca</taxon>
    </lineage>
</organism>
<keyword evidence="5" id="KW-0677">Repeat</keyword>
<evidence type="ECO:0000256" key="1">
    <source>
        <dbReference type="ARBA" id="ARBA00004141"/>
    </source>
</evidence>
<keyword evidence="7 12" id="KW-0040">ANK repeat</keyword>
<dbReference type="SUPFAM" id="SSF48403">
    <property type="entry name" value="Ankyrin repeat"/>
    <property type="match status" value="1"/>
</dbReference>
<keyword evidence="2" id="KW-0813">Transport</keyword>
<feature type="domain" description="Ion transport" evidence="14">
    <location>
        <begin position="286"/>
        <end position="404"/>
    </location>
</feature>
<feature type="repeat" description="ANK" evidence="12">
    <location>
        <begin position="89"/>
        <end position="121"/>
    </location>
</feature>
<evidence type="ECO:0000256" key="9">
    <source>
        <dbReference type="ARBA" id="ARBA00023136"/>
    </source>
</evidence>
<evidence type="ECO:0000259" key="14">
    <source>
        <dbReference type="Pfam" id="PF00520"/>
    </source>
</evidence>
<feature type="repeat" description="ANK" evidence="12">
    <location>
        <begin position="224"/>
        <end position="256"/>
    </location>
</feature>
<name>A0ABQ9EL12_TEGGR</name>
<keyword evidence="11" id="KW-0407">Ion channel</keyword>
<dbReference type="PANTHER" id="PTHR47143:SF1">
    <property type="entry name" value="ION_TRANS DOMAIN-CONTAINING PROTEIN"/>
    <property type="match status" value="1"/>
</dbReference>
<evidence type="ECO:0000256" key="5">
    <source>
        <dbReference type="ARBA" id="ARBA00022737"/>
    </source>
</evidence>
<dbReference type="Gene3D" id="1.25.40.20">
    <property type="entry name" value="Ankyrin repeat-containing domain"/>
    <property type="match status" value="3"/>
</dbReference>
<gene>
    <name evidence="15" type="ORF">KUTeg_016479</name>
</gene>
<keyword evidence="10" id="KW-0325">Glycoprotein</keyword>
<feature type="transmembrane region" description="Helical" evidence="13">
    <location>
        <begin position="299"/>
        <end position="321"/>
    </location>
</feature>
<feature type="repeat" description="ANK" evidence="12">
    <location>
        <begin position="122"/>
        <end position="154"/>
    </location>
</feature>
<dbReference type="PRINTS" id="PR01415">
    <property type="entry name" value="ANKYRIN"/>
</dbReference>
<keyword evidence="8" id="KW-0406">Ion transport</keyword>
<evidence type="ECO:0000313" key="15">
    <source>
        <dbReference type="EMBL" id="KAJ8305934.1"/>
    </source>
</evidence>
<feature type="repeat" description="ANK" evidence="12">
    <location>
        <begin position="15"/>
        <end position="35"/>
    </location>
</feature>
<evidence type="ECO:0000256" key="3">
    <source>
        <dbReference type="ARBA" id="ARBA00022606"/>
    </source>
</evidence>
<dbReference type="InterPro" id="IPR036770">
    <property type="entry name" value="Ankyrin_rpt-contain_sf"/>
</dbReference>